<evidence type="ECO:0000313" key="13">
    <source>
        <dbReference type="Proteomes" id="UP000027822"/>
    </source>
</evidence>
<dbReference type="InterPro" id="IPR006151">
    <property type="entry name" value="Shikm_DH/Glu-tRNA_Rdtase"/>
</dbReference>
<keyword evidence="3 8" id="KW-0028">Amino-acid biosynthesis</keyword>
<protein>
    <recommendedName>
        <fullName evidence="2 8">Shikimate dehydrogenase (NADP(+))</fullName>
        <shortName evidence="8">SDH</shortName>
        <ecNumber evidence="2 8">1.1.1.25</ecNumber>
    </recommendedName>
</protein>
<dbReference type="GO" id="GO:0009423">
    <property type="term" value="P:chorismate biosynthetic process"/>
    <property type="evidence" value="ECO:0007669"/>
    <property type="project" value="UniProtKB-UniRule"/>
</dbReference>
<evidence type="ECO:0000256" key="5">
    <source>
        <dbReference type="ARBA" id="ARBA00023002"/>
    </source>
</evidence>
<feature type="binding site" evidence="8">
    <location>
        <position position="102"/>
    </location>
    <ligand>
        <name>shikimate</name>
        <dbReference type="ChEBI" id="CHEBI:36208"/>
    </ligand>
</feature>
<feature type="binding site" evidence="8">
    <location>
        <position position="62"/>
    </location>
    <ligand>
        <name>shikimate</name>
        <dbReference type="ChEBI" id="CHEBI:36208"/>
    </ligand>
</feature>
<evidence type="ECO:0000256" key="8">
    <source>
        <dbReference type="HAMAP-Rule" id="MF_00222"/>
    </source>
</evidence>
<dbReference type="EC" id="1.1.1.25" evidence="2 8"/>
<accession>A0A073JZ58</accession>
<evidence type="ECO:0000256" key="6">
    <source>
        <dbReference type="ARBA" id="ARBA00023141"/>
    </source>
</evidence>
<comment type="similarity">
    <text evidence="8">Belongs to the shikimate dehydrogenase family.</text>
</comment>
<dbReference type="FunFam" id="3.40.50.10860:FF:000004">
    <property type="entry name" value="Quinate/shikimate dehydrogenase"/>
    <property type="match status" value="1"/>
</dbReference>
<feature type="binding site" evidence="8">
    <location>
        <position position="87"/>
    </location>
    <ligand>
        <name>shikimate</name>
        <dbReference type="ChEBI" id="CHEBI:36208"/>
    </ligand>
</feature>
<dbReference type="InterPro" id="IPR011342">
    <property type="entry name" value="Shikimate_DH"/>
</dbReference>
<dbReference type="GO" id="GO:0019632">
    <property type="term" value="P:shikimate metabolic process"/>
    <property type="evidence" value="ECO:0007669"/>
    <property type="project" value="InterPro"/>
</dbReference>
<dbReference type="Pfam" id="PF18317">
    <property type="entry name" value="SDH_C"/>
    <property type="match status" value="1"/>
</dbReference>
<comment type="pathway">
    <text evidence="1 8">Metabolic intermediate biosynthesis; chorismate biosynthesis; chorismate from D-erythrose 4-phosphate and phosphoenolpyruvate: step 4/7.</text>
</comment>
<comment type="caution">
    <text evidence="12">The sequence shown here is derived from an EMBL/GenBank/DDBJ whole genome shotgun (WGS) entry which is preliminary data.</text>
</comment>
<dbReference type="RefSeq" id="WP_034638762.1">
    <property type="nucleotide sequence ID" value="NZ_CBCSJC010000005.1"/>
</dbReference>
<evidence type="ECO:0000313" key="12">
    <source>
        <dbReference type="EMBL" id="KEK19462.1"/>
    </source>
</evidence>
<keyword evidence="6 8" id="KW-0057">Aromatic amino acid biosynthesis</keyword>
<dbReference type="PANTHER" id="PTHR21089">
    <property type="entry name" value="SHIKIMATE DEHYDROGENASE"/>
    <property type="match status" value="1"/>
</dbReference>
<dbReference type="InterPro" id="IPR022893">
    <property type="entry name" value="Shikimate_DH_fam"/>
</dbReference>
<organism evidence="12 13">
    <name type="scientific">Bacillus manliponensis</name>
    <dbReference type="NCBI Taxonomy" id="574376"/>
    <lineage>
        <taxon>Bacteria</taxon>
        <taxon>Bacillati</taxon>
        <taxon>Bacillota</taxon>
        <taxon>Bacilli</taxon>
        <taxon>Bacillales</taxon>
        <taxon>Bacillaceae</taxon>
        <taxon>Bacillus</taxon>
        <taxon>Bacillus cereus group</taxon>
    </lineage>
</organism>
<feature type="active site" description="Proton acceptor" evidence="8">
    <location>
        <position position="66"/>
    </location>
</feature>
<keyword evidence="4 8" id="KW-0521">NADP</keyword>
<feature type="domain" description="Quinate/shikimate 5-dehydrogenase/glutamyl-tRNA reductase" evidence="9">
    <location>
        <begin position="116"/>
        <end position="193"/>
    </location>
</feature>
<evidence type="ECO:0000259" key="11">
    <source>
        <dbReference type="Pfam" id="PF18317"/>
    </source>
</evidence>
<dbReference type="InterPro" id="IPR036291">
    <property type="entry name" value="NAD(P)-bd_dom_sf"/>
</dbReference>
<dbReference type="GO" id="GO:0005829">
    <property type="term" value="C:cytosol"/>
    <property type="evidence" value="ECO:0007669"/>
    <property type="project" value="TreeGrafter"/>
</dbReference>
<feature type="binding site" evidence="8">
    <location>
        <position position="221"/>
    </location>
    <ligand>
        <name>shikimate</name>
        <dbReference type="ChEBI" id="CHEBI:36208"/>
    </ligand>
</feature>
<feature type="binding site" evidence="8">
    <location>
        <begin position="15"/>
        <end position="17"/>
    </location>
    <ligand>
        <name>shikimate</name>
        <dbReference type="ChEBI" id="CHEBI:36208"/>
    </ligand>
</feature>
<dbReference type="GO" id="GO:0009073">
    <property type="term" value="P:aromatic amino acid family biosynthetic process"/>
    <property type="evidence" value="ECO:0007669"/>
    <property type="project" value="UniProtKB-KW"/>
</dbReference>
<dbReference type="Gene3D" id="3.40.50.720">
    <property type="entry name" value="NAD(P)-binding Rossmann-like Domain"/>
    <property type="match status" value="1"/>
</dbReference>
<evidence type="ECO:0000256" key="3">
    <source>
        <dbReference type="ARBA" id="ARBA00022605"/>
    </source>
</evidence>
<dbReference type="HAMAP" id="MF_00222">
    <property type="entry name" value="Shikimate_DH_AroE"/>
    <property type="match status" value="1"/>
</dbReference>
<dbReference type="GO" id="GO:0004764">
    <property type="term" value="F:shikimate 3-dehydrogenase (NADP+) activity"/>
    <property type="evidence" value="ECO:0007669"/>
    <property type="project" value="UniProtKB-UniRule"/>
</dbReference>
<dbReference type="SUPFAM" id="SSF53223">
    <property type="entry name" value="Aminoacid dehydrogenase-like, N-terminal domain"/>
    <property type="match status" value="1"/>
</dbReference>
<dbReference type="UniPathway" id="UPA00053">
    <property type="reaction ID" value="UER00087"/>
</dbReference>
<dbReference type="Gene3D" id="3.40.50.10860">
    <property type="entry name" value="Leucine Dehydrogenase, chain A, domain 1"/>
    <property type="match status" value="1"/>
</dbReference>
<dbReference type="EMBL" id="JOTN01000007">
    <property type="protein sequence ID" value="KEK19462.1"/>
    <property type="molecule type" value="Genomic_DNA"/>
</dbReference>
<evidence type="ECO:0000256" key="2">
    <source>
        <dbReference type="ARBA" id="ARBA00012962"/>
    </source>
</evidence>
<evidence type="ECO:0000256" key="7">
    <source>
        <dbReference type="ARBA" id="ARBA00049442"/>
    </source>
</evidence>
<feature type="binding site" evidence="8">
    <location>
        <begin position="127"/>
        <end position="131"/>
    </location>
    <ligand>
        <name>NADP(+)</name>
        <dbReference type="ChEBI" id="CHEBI:58349"/>
    </ligand>
</feature>
<keyword evidence="13" id="KW-1185">Reference proteome</keyword>
<evidence type="ECO:0000256" key="1">
    <source>
        <dbReference type="ARBA" id="ARBA00004871"/>
    </source>
</evidence>
<comment type="caution">
    <text evidence="8">Lacks conserved residue(s) required for the propagation of feature annotation.</text>
</comment>
<dbReference type="InterPro" id="IPR013708">
    <property type="entry name" value="Shikimate_DH-bd_N"/>
</dbReference>
<feature type="binding site" evidence="8">
    <location>
        <position position="242"/>
    </location>
    <ligand>
        <name>NADP(+)</name>
        <dbReference type="ChEBI" id="CHEBI:58349"/>
    </ligand>
</feature>
<dbReference type="PANTHER" id="PTHR21089:SF1">
    <property type="entry name" value="BIFUNCTIONAL 3-DEHYDROQUINATE DEHYDRATASE_SHIKIMATE DEHYDROGENASE, CHLOROPLASTIC"/>
    <property type="match status" value="1"/>
</dbReference>
<feature type="binding site" evidence="8">
    <location>
        <begin position="151"/>
        <end position="156"/>
    </location>
    <ligand>
        <name>NADP(+)</name>
        <dbReference type="ChEBI" id="CHEBI:58349"/>
    </ligand>
</feature>
<dbReference type="InterPro" id="IPR046346">
    <property type="entry name" value="Aminoacid_DH-like_N_sf"/>
</dbReference>
<dbReference type="OrthoDB" id="9792692at2"/>
<reference evidence="12 13" key="1">
    <citation type="submission" date="2014-06" db="EMBL/GenBank/DDBJ databases">
        <title>Draft genome sequence of Bacillus manliponensis JCM 15802 (MCCC 1A00708).</title>
        <authorList>
            <person name="Lai Q."/>
            <person name="Liu Y."/>
            <person name="Shao Z."/>
        </authorList>
    </citation>
    <scope>NUCLEOTIDE SEQUENCE [LARGE SCALE GENOMIC DNA]</scope>
    <source>
        <strain evidence="12 13">JCM 15802</strain>
    </source>
</reference>
<evidence type="ECO:0000256" key="4">
    <source>
        <dbReference type="ARBA" id="ARBA00022857"/>
    </source>
</evidence>
<comment type="subunit">
    <text evidence="8">Homodimer.</text>
</comment>
<feature type="domain" description="SDH C-terminal" evidence="11">
    <location>
        <begin position="242"/>
        <end position="269"/>
    </location>
</feature>
<dbReference type="Pfam" id="PF01488">
    <property type="entry name" value="Shikimate_DH"/>
    <property type="match status" value="1"/>
</dbReference>
<proteinExistence type="inferred from homology"/>
<feature type="domain" description="Shikimate dehydrogenase substrate binding N-terminal" evidence="10">
    <location>
        <begin position="7"/>
        <end position="89"/>
    </location>
</feature>
<dbReference type="NCBIfam" id="TIGR00507">
    <property type="entry name" value="aroE"/>
    <property type="match status" value="1"/>
</dbReference>
<dbReference type="CDD" id="cd01065">
    <property type="entry name" value="NAD_bind_Shikimate_DH"/>
    <property type="match status" value="1"/>
</dbReference>
<comment type="function">
    <text evidence="8">Involved in the biosynthesis of the chorismate, which leads to the biosynthesis of aromatic amino acids. Catalyzes the reversible NADPH linked reduction of 3-dehydroshikimate (DHSA) to yield shikimate (SA).</text>
</comment>
<sequence>MKQLYGVIGNPIGHSLSPHMQNDAFLHCGIDAHYHAFLVEESKLSEAVAGLKAIGIAGFNVTTPHKVSIMQYLDEIDPLAKQIGAVNTVLHEDGKLIGYNTDGIGYVRSLQSIRNEPLQNKRILLLGAGGAARAIYFSLIAAGVQEIDVANRTVGKARELINACNDAVKSSAFSLEEAREMSANYDVIIQTTTIGMYPNVEDTPLPIISLKAGTIVSDIIYNPFETKLLQEAKEKGATVQNGIDMFVYQGALAFEIWTGHFPNIERMKQFVIRKLGG</sequence>
<comment type="catalytic activity">
    <reaction evidence="7 8">
        <text>shikimate + NADP(+) = 3-dehydroshikimate + NADPH + H(+)</text>
        <dbReference type="Rhea" id="RHEA:17737"/>
        <dbReference type="ChEBI" id="CHEBI:15378"/>
        <dbReference type="ChEBI" id="CHEBI:16630"/>
        <dbReference type="ChEBI" id="CHEBI:36208"/>
        <dbReference type="ChEBI" id="CHEBI:57783"/>
        <dbReference type="ChEBI" id="CHEBI:58349"/>
        <dbReference type="EC" id="1.1.1.25"/>
    </reaction>
</comment>
<name>A0A073JZ58_9BACI</name>
<dbReference type="eggNOG" id="COG0169">
    <property type="taxonomic scope" value="Bacteria"/>
</dbReference>
<evidence type="ECO:0000259" key="10">
    <source>
        <dbReference type="Pfam" id="PF08501"/>
    </source>
</evidence>
<dbReference type="InterPro" id="IPR041121">
    <property type="entry name" value="SDH_C"/>
</dbReference>
<dbReference type="NCBIfam" id="NF001319">
    <property type="entry name" value="PRK00258.3-3"/>
    <property type="match status" value="1"/>
</dbReference>
<dbReference type="Proteomes" id="UP000027822">
    <property type="component" value="Unassembled WGS sequence"/>
</dbReference>
<dbReference type="STRING" id="574376.BAMA_21960"/>
<evidence type="ECO:0000259" key="9">
    <source>
        <dbReference type="Pfam" id="PF01488"/>
    </source>
</evidence>
<dbReference type="Pfam" id="PF08501">
    <property type="entry name" value="Shikimate_dh_N"/>
    <property type="match status" value="1"/>
</dbReference>
<dbReference type="GO" id="GO:0050661">
    <property type="term" value="F:NADP binding"/>
    <property type="evidence" value="ECO:0007669"/>
    <property type="project" value="InterPro"/>
</dbReference>
<dbReference type="SUPFAM" id="SSF51735">
    <property type="entry name" value="NAD(P)-binding Rossmann-fold domains"/>
    <property type="match status" value="1"/>
</dbReference>
<dbReference type="GO" id="GO:0008652">
    <property type="term" value="P:amino acid biosynthetic process"/>
    <property type="evidence" value="ECO:0007669"/>
    <property type="project" value="UniProtKB-KW"/>
</dbReference>
<feature type="binding site" evidence="8">
    <location>
        <position position="219"/>
    </location>
    <ligand>
        <name>NADP(+)</name>
        <dbReference type="ChEBI" id="CHEBI:58349"/>
    </ligand>
</feature>
<keyword evidence="5 8" id="KW-0560">Oxidoreductase</keyword>
<dbReference type="AlphaFoldDB" id="A0A073JZ58"/>
<feature type="binding site" evidence="8">
    <location>
        <position position="249"/>
    </location>
    <ligand>
        <name>shikimate</name>
        <dbReference type="ChEBI" id="CHEBI:36208"/>
    </ligand>
</feature>
<gene>
    <name evidence="8" type="primary">aroE</name>
    <name evidence="12" type="ORF">BAMA_21960</name>
</gene>